<evidence type="ECO:0000313" key="4">
    <source>
        <dbReference type="Proteomes" id="UP001147148"/>
    </source>
</evidence>
<dbReference type="Gene3D" id="3.40.50.2300">
    <property type="match status" value="1"/>
</dbReference>
<accession>A0ABT5WYZ7</accession>
<dbReference type="PROSITE" id="PS51099">
    <property type="entry name" value="PTS_EIIB_TYPE_2"/>
    <property type="match status" value="1"/>
</dbReference>
<dbReference type="Proteomes" id="UP001147148">
    <property type="component" value="Unassembled WGS sequence"/>
</dbReference>
<dbReference type="RefSeq" id="WP_275470598.1">
    <property type="nucleotide sequence ID" value="NZ_JAPDSH010000001.1"/>
</dbReference>
<keyword evidence="1" id="KW-0808">Transferase</keyword>
<evidence type="ECO:0000313" key="3">
    <source>
        <dbReference type="EMBL" id="MDF0478944.1"/>
    </source>
</evidence>
<gene>
    <name evidence="3" type="ORF">OL233_01475</name>
</gene>
<proteinExistence type="predicted"/>
<dbReference type="SUPFAM" id="SSF52794">
    <property type="entry name" value="PTS system IIB component-like"/>
    <property type="match status" value="1"/>
</dbReference>
<sequence length="100" mass="10969">MKVLVSCANGSGTSLMMKKTVEKALKKMGFNVMQIHHCPISEGKSIAGTYDVVFTPLNFVDMFKHAKDKGIPIIGVKNVLSEKEVTELVTASELPNKFLK</sequence>
<dbReference type="InterPro" id="IPR013011">
    <property type="entry name" value="PTS_EIIB_2"/>
</dbReference>
<evidence type="ECO:0000256" key="1">
    <source>
        <dbReference type="ARBA" id="ARBA00022679"/>
    </source>
</evidence>
<reference evidence="3" key="1">
    <citation type="submission" date="2022-10" db="EMBL/GenBank/DDBJ databases">
        <title>Vagococcus sp. isolated from poultry meat.</title>
        <authorList>
            <person name="Johansson P."/>
            <person name="Bjorkroth J."/>
        </authorList>
    </citation>
    <scope>NUCLEOTIDE SEQUENCE</scope>
    <source>
        <strain evidence="3">PNs007</strain>
    </source>
</reference>
<organism evidence="3 4">
    <name type="scientific">Vagococcus proximus</name>
    <dbReference type="NCBI Taxonomy" id="2991417"/>
    <lineage>
        <taxon>Bacteria</taxon>
        <taxon>Bacillati</taxon>
        <taxon>Bacillota</taxon>
        <taxon>Bacilli</taxon>
        <taxon>Lactobacillales</taxon>
        <taxon>Enterococcaceae</taxon>
        <taxon>Vagococcus</taxon>
    </lineage>
</organism>
<protein>
    <submittedName>
        <fullName evidence="3">PTS sugar transporter subunit IIB</fullName>
    </submittedName>
</protein>
<dbReference type="EMBL" id="JAPDSH010000001">
    <property type="protein sequence ID" value="MDF0478944.1"/>
    <property type="molecule type" value="Genomic_DNA"/>
</dbReference>
<keyword evidence="3" id="KW-0813">Transport</keyword>
<evidence type="ECO:0000259" key="2">
    <source>
        <dbReference type="PROSITE" id="PS51099"/>
    </source>
</evidence>
<dbReference type="CDD" id="cd05563">
    <property type="entry name" value="PTS_IIB_ascorbate"/>
    <property type="match status" value="1"/>
</dbReference>
<dbReference type="InterPro" id="IPR036095">
    <property type="entry name" value="PTS_EIIB-like_sf"/>
</dbReference>
<feature type="domain" description="PTS EIIB type-2" evidence="2">
    <location>
        <begin position="1"/>
        <end position="97"/>
    </location>
</feature>
<keyword evidence="3" id="KW-0762">Sugar transport</keyword>
<keyword evidence="4" id="KW-1185">Reference proteome</keyword>
<dbReference type="Pfam" id="PF02302">
    <property type="entry name" value="PTS_IIB"/>
    <property type="match status" value="1"/>
</dbReference>
<name>A0ABT5WYZ7_9ENTE</name>
<dbReference type="InterPro" id="IPR003501">
    <property type="entry name" value="PTS_EIIB_2/3"/>
</dbReference>
<comment type="caution">
    <text evidence="3">The sequence shown here is derived from an EMBL/GenBank/DDBJ whole genome shotgun (WGS) entry which is preliminary data.</text>
</comment>